<feature type="domain" description="PPM-type phosphatase" evidence="1">
    <location>
        <begin position="1"/>
        <end position="137"/>
    </location>
</feature>
<comment type="caution">
    <text evidence="2">The sequence shown here is derived from an EMBL/GenBank/DDBJ whole genome shotgun (WGS) entry which is preliminary data.</text>
</comment>
<dbReference type="InterPro" id="IPR036457">
    <property type="entry name" value="PPM-type-like_dom_sf"/>
</dbReference>
<organism evidence="2 3">
    <name type="scientific">Aphanomyces astaci</name>
    <name type="common">Crayfish plague agent</name>
    <dbReference type="NCBI Taxonomy" id="112090"/>
    <lineage>
        <taxon>Eukaryota</taxon>
        <taxon>Sar</taxon>
        <taxon>Stramenopiles</taxon>
        <taxon>Oomycota</taxon>
        <taxon>Saprolegniomycetes</taxon>
        <taxon>Saprolegniales</taxon>
        <taxon>Verrucalvaceae</taxon>
        <taxon>Aphanomyces</taxon>
    </lineage>
</organism>
<protein>
    <recommendedName>
        <fullName evidence="1">PPM-type phosphatase domain-containing protein</fullName>
    </recommendedName>
</protein>
<sequence>MVTRALGDWYLKADEFSSMPYKPKVPYITAVNRFGWVEPDVVVHTLTKQDKFVILASDGLWEVVPPLLAVQVVSNYVSTSQHVLDHPIPSASAALVHMALEEAARREGMAMHELLALVKGPARRSVHDDITCTVVFLEH</sequence>
<evidence type="ECO:0000313" key="3">
    <source>
        <dbReference type="Proteomes" id="UP000469452"/>
    </source>
</evidence>
<dbReference type="InterPro" id="IPR001932">
    <property type="entry name" value="PPM-type_phosphatase-like_dom"/>
</dbReference>
<dbReference type="Gene3D" id="3.60.40.10">
    <property type="entry name" value="PPM-type phosphatase domain"/>
    <property type="match status" value="1"/>
</dbReference>
<reference evidence="2 3" key="1">
    <citation type="submission" date="2019-06" db="EMBL/GenBank/DDBJ databases">
        <title>Genomics analysis of Aphanomyces spp. identifies a new class of oomycete effector associated with host adaptation.</title>
        <authorList>
            <person name="Gaulin E."/>
        </authorList>
    </citation>
    <scope>NUCLEOTIDE SEQUENCE [LARGE SCALE GENOMIC DNA]</scope>
    <source>
        <strain evidence="2 3">E</strain>
    </source>
</reference>
<accession>A0A6A4ZDL6</accession>
<dbReference type="Proteomes" id="UP000469452">
    <property type="component" value="Unassembled WGS sequence"/>
</dbReference>
<name>A0A6A4ZDL6_APHAT</name>
<gene>
    <name evidence="2" type="ORF">AaE_014555</name>
</gene>
<evidence type="ECO:0000313" key="2">
    <source>
        <dbReference type="EMBL" id="KAF0705346.1"/>
    </source>
</evidence>
<dbReference type="PANTHER" id="PTHR47992">
    <property type="entry name" value="PROTEIN PHOSPHATASE"/>
    <property type="match status" value="1"/>
</dbReference>
<dbReference type="PROSITE" id="PS51746">
    <property type="entry name" value="PPM_2"/>
    <property type="match status" value="1"/>
</dbReference>
<dbReference type="Pfam" id="PF00481">
    <property type="entry name" value="PP2C"/>
    <property type="match status" value="1"/>
</dbReference>
<proteinExistence type="predicted"/>
<dbReference type="EMBL" id="VJMI01020135">
    <property type="protein sequence ID" value="KAF0705346.1"/>
    <property type="molecule type" value="Genomic_DNA"/>
</dbReference>
<dbReference type="GO" id="GO:0004722">
    <property type="term" value="F:protein serine/threonine phosphatase activity"/>
    <property type="evidence" value="ECO:0007669"/>
    <property type="project" value="InterPro"/>
</dbReference>
<dbReference type="VEuPathDB" id="FungiDB:H257_18565"/>
<dbReference type="InterPro" id="IPR015655">
    <property type="entry name" value="PP2C"/>
</dbReference>
<dbReference type="AlphaFoldDB" id="A0A6A4ZDL6"/>
<dbReference type="SUPFAM" id="SSF81606">
    <property type="entry name" value="PP2C-like"/>
    <property type="match status" value="1"/>
</dbReference>
<evidence type="ECO:0000259" key="1">
    <source>
        <dbReference type="PROSITE" id="PS51746"/>
    </source>
</evidence>